<protein>
    <submittedName>
        <fullName evidence="1">Uncharacterized protein</fullName>
    </submittedName>
</protein>
<accession>A0A2P2NKG8</accession>
<organism evidence="1">
    <name type="scientific">Rhizophora mucronata</name>
    <name type="common">Asiatic mangrove</name>
    <dbReference type="NCBI Taxonomy" id="61149"/>
    <lineage>
        <taxon>Eukaryota</taxon>
        <taxon>Viridiplantae</taxon>
        <taxon>Streptophyta</taxon>
        <taxon>Embryophyta</taxon>
        <taxon>Tracheophyta</taxon>
        <taxon>Spermatophyta</taxon>
        <taxon>Magnoliopsida</taxon>
        <taxon>eudicotyledons</taxon>
        <taxon>Gunneridae</taxon>
        <taxon>Pentapetalae</taxon>
        <taxon>rosids</taxon>
        <taxon>fabids</taxon>
        <taxon>Malpighiales</taxon>
        <taxon>Rhizophoraceae</taxon>
        <taxon>Rhizophora</taxon>
    </lineage>
</organism>
<dbReference type="AlphaFoldDB" id="A0A2P2NKG8"/>
<reference evidence="1" key="1">
    <citation type="submission" date="2018-02" db="EMBL/GenBank/DDBJ databases">
        <title>Rhizophora mucronata_Transcriptome.</title>
        <authorList>
            <person name="Meera S.P."/>
            <person name="Sreeshan A."/>
            <person name="Augustine A."/>
        </authorList>
    </citation>
    <scope>NUCLEOTIDE SEQUENCE</scope>
    <source>
        <tissue evidence="1">Leaf</tissue>
    </source>
</reference>
<sequence length="38" mass="4416">MVRRIPGKLGEHMMAISQIEKVKITNKNRSVYLNNFAK</sequence>
<proteinExistence type="predicted"/>
<dbReference type="EMBL" id="GGEC01062488">
    <property type="protein sequence ID" value="MBX42972.1"/>
    <property type="molecule type" value="Transcribed_RNA"/>
</dbReference>
<name>A0A2P2NKG8_RHIMU</name>
<evidence type="ECO:0000313" key="1">
    <source>
        <dbReference type="EMBL" id="MBX42972.1"/>
    </source>
</evidence>